<dbReference type="Proteomes" id="UP000017090">
    <property type="component" value="Unassembled WGS sequence"/>
</dbReference>
<dbReference type="FunFam" id="3.40.50.300:FF:000590">
    <property type="entry name" value="Ribosome biogenesis GTPase A"/>
    <property type="match status" value="1"/>
</dbReference>
<dbReference type="InterPro" id="IPR006073">
    <property type="entry name" value="GTP-bd"/>
</dbReference>
<dbReference type="Gene3D" id="3.40.50.300">
    <property type="entry name" value="P-loop containing nucleotide triphosphate hydrolases"/>
    <property type="match status" value="1"/>
</dbReference>
<dbReference type="PROSITE" id="PS51721">
    <property type="entry name" value="G_CP"/>
    <property type="match status" value="1"/>
</dbReference>
<reference evidence="6 7" key="1">
    <citation type="submission" date="2013-09" db="EMBL/GenBank/DDBJ databases">
        <authorList>
            <person name="Durkin A.S."/>
            <person name="Haft D.R."/>
            <person name="McCorrison J."/>
            <person name="Torralba M."/>
            <person name="Gillis M."/>
            <person name="Haft D.H."/>
            <person name="Methe B."/>
            <person name="Sutton G."/>
            <person name="Nelson K.E."/>
        </authorList>
    </citation>
    <scope>NUCLEOTIDE SEQUENCE [LARGE SCALE GENOMIC DNA]</scope>
    <source>
        <strain evidence="6 7">BV3C16-1</strain>
    </source>
</reference>
<sequence length="342" mass="37930">MCANCRKPARDKIKDLCHLCGIDLFLPAVFTCRYDSSTINMINQKNGAFLVIMLINWYPGHMAKAKRLIEENIKVIDVIVELVDARIPYSSANPMIGRLIGQKPSVLVLNKADLADPQKVKAWTAYYAQGGRPVIALNSKDDKDVKGLLHLIRQLAAPKLAHWKARGLKTRSVRTMILGIPNVGKSTLINRLAGRRSAKTADKPGETKGKQWVSLAEKLELLDTPGVLWPKLENQVSAYRLAATGAISDTVFDMEDVVRQLITELTARYPEALRNRFKLDALPVTAAQTIEAIGRKRGCIVGGGTVDLEKTYKLILKDYREGRIGLISLDFPEDFAEGGEVR</sequence>
<dbReference type="PANTHER" id="PTHR45782">
    <property type="entry name" value="MITOCHONDRIAL RIBOSOME-ASSOCIATED GTPASE 1"/>
    <property type="match status" value="1"/>
</dbReference>
<keyword evidence="7" id="KW-1185">Reference proteome</keyword>
<evidence type="ECO:0000259" key="5">
    <source>
        <dbReference type="PROSITE" id="PS51721"/>
    </source>
</evidence>
<dbReference type="EMBL" id="AWXA01000007">
    <property type="protein sequence ID" value="ERT61891.1"/>
    <property type="molecule type" value="Genomic_DNA"/>
</dbReference>
<evidence type="ECO:0000256" key="3">
    <source>
        <dbReference type="ARBA" id="ARBA00023134"/>
    </source>
</evidence>
<feature type="binding site" evidence="4">
    <location>
        <position position="226"/>
    </location>
    <ligand>
        <name>GTP</name>
        <dbReference type="ChEBI" id="CHEBI:37565"/>
    </ligand>
</feature>
<dbReference type="PATRIC" id="fig|1111454.3.peg.256"/>
<protein>
    <recommendedName>
        <fullName evidence="1">Ribosome biogenesis GTPase A</fullName>
    </recommendedName>
</protein>
<dbReference type="Gene3D" id="1.10.1580.10">
    <property type="match status" value="1"/>
</dbReference>
<dbReference type="AlphaFoldDB" id="U7URH7"/>
<organism evidence="6 7">
    <name type="scientific">Megasphaera vaginalis</name>
    <name type="common">ex Srinivasan et al. 2021</name>
    <dbReference type="NCBI Taxonomy" id="1111454"/>
    <lineage>
        <taxon>Bacteria</taxon>
        <taxon>Bacillati</taxon>
        <taxon>Bacillota</taxon>
        <taxon>Negativicutes</taxon>
        <taxon>Veillonellales</taxon>
        <taxon>Veillonellaceae</taxon>
        <taxon>Megasphaera</taxon>
    </lineage>
</organism>
<dbReference type="InterPro" id="IPR030378">
    <property type="entry name" value="G_CP_dom"/>
</dbReference>
<proteinExistence type="predicted"/>
<dbReference type="InterPro" id="IPR027417">
    <property type="entry name" value="P-loop_NTPase"/>
</dbReference>
<comment type="caution">
    <text evidence="6">The sequence shown here is derived from an EMBL/GenBank/DDBJ whole genome shotgun (WGS) entry which is preliminary data.</text>
</comment>
<dbReference type="CDD" id="cd01856">
    <property type="entry name" value="YlqF"/>
    <property type="match status" value="1"/>
</dbReference>
<dbReference type="Pfam" id="PF01926">
    <property type="entry name" value="MMR_HSR1"/>
    <property type="match status" value="1"/>
</dbReference>
<keyword evidence="2 4" id="KW-0547">Nucleotide-binding</keyword>
<feature type="domain" description="CP-type G" evidence="5">
    <location>
        <begin position="62"/>
        <end position="230"/>
    </location>
</feature>
<dbReference type="GO" id="GO:0005525">
    <property type="term" value="F:GTP binding"/>
    <property type="evidence" value="ECO:0007669"/>
    <property type="project" value="UniProtKB-KW"/>
</dbReference>
<dbReference type="GO" id="GO:0003924">
    <property type="term" value="F:GTPase activity"/>
    <property type="evidence" value="ECO:0007669"/>
    <property type="project" value="TreeGrafter"/>
</dbReference>
<dbReference type="NCBIfam" id="TIGR03596">
    <property type="entry name" value="GTPase_YlqF"/>
    <property type="match status" value="1"/>
</dbReference>
<dbReference type="PRINTS" id="PR00326">
    <property type="entry name" value="GTP1OBG"/>
</dbReference>
<dbReference type="InterPro" id="IPR023179">
    <property type="entry name" value="GTP-bd_ortho_bundle_sf"/>
</dbReference>
<dbReference type="InterPro" id="IPR019991">
    <property type="entry name" value="GTP-bd_ribosome_bgen"/>
</dbReference>
<dbReference type="InterPro" id="IPR016478">
    <property type="entry name" value="GTPase_MTG1"/>
</dbReference>
<gene>
    <name evidence="6" type="primary">ylqF</name>
    <name evidence="6" type="ORF">HMPREF1250_1921</name>
</gene>
<accession>U7URH7</accession>
<keyword evidence="3 4" id="KW-0342">GTP-binding</keyword>
<evidence type="ECO:0000256" key="1">
    <source>
        <dbReference type="ARBA" id="ARBA00014898"/>
    </source>
</evidence>
<dbReference type="GO" id="GO:0006412">
    <property type="term" value="P:translation"/>
    <property type="evidence" value="ECO:0007669"/>
    <property type="project" value="TreeGrafter"/>
</dbReference>
<dbReference type="STRING" id="1111454.HMPREF1250_1921"/>
<feature type="binding site" evidence="4">
    <location>
        <begin position="110"/>
        <end position="113"/>
    </location>
    <ligand>
        <name>GTP</name>
        <dbReference type="ChEBI" id="CHEBI:37565"/>
    </ligand>
</feature>
<dbReference type="PANTHER" id="PTHR45782:SF4">
    <property type="entry name" value="MITOCHONDRIAL RIBOSOME-ASSOCIATED GTPASE 1"/>
    <property type="match status" value="1"/>
</dbReference>
<feature type="binding site" evidence="4">
    <location>
        <begin position="182"/>
        <end position="187"/>
    </location>
    <ligand>
        <name>GTP</name>
        <dbReference type="ChEBI" id="CHEBI:37565"/>
    </ligand>
</feature>
<name>U7URH7_9FIRM</name>
<evidence type="ECO:0000256" key="4">
    <source>
        <dbReference type="PIRSR" id="PIRSR006230-1"/>
    </source>
</evidence>
<evidence type="ECO:0000313" key="6">
    <source>
        <dbReference type="EMBL" id="ERT61891.1"/>
    </source>
</evidence>
<evidence type="ECO:0000256" key="2">
    <source>
        <dbReference type="ARBA" id="ARBA00022741"/>
    </source>
</evidence>
<feature type="binding site" evidence="4">
    <location>
        <begin position="138"/>
        <end position="139"/>
    </location>
    <ligand>
        <name>GTP</name>
        <dbReference type="ChEBI" id="CHEBI:37565"/>
    </ligand>
</feature>
<dbReference type="SUPFAM" id="SSF52540">
    <property type="entry name" value="P-loop containing nucleoside triphosphate hydrolases"/>
    <property type="match status" value="1"/>
</dbReference>
<dbReference type="eggNOG" id="COG1161">
    <property type="taxonomic scope" value="Bacteria"/>
</dbReference>
<evidence type="ECO:0000313" key="7">
    <source>
        <dbReference type="Proteomes" id="UP000017090"/>
    </source>
</evidence>
<dbReference type="PIRSF" id="PIRSF006230">
    <property type="entry name" value="MG442"/>
    <property type="match status" value="1"/>
</dbReference>